<name>A0ABP9D010_9ACTN</name>
<dbReference type="Proteomes" id="UP001500839">
    <property type="component" value="Unassembled WGS sequence"/>
</dbReference>
<dbReference type="RefSeq" id="WP_200174921.1">
    <property type="nucleotide sequence ID" value="NZ_BAABKQ010000001.1"/>
</dbReference>
<evidence type="ECO:0000313" key="3">
    <source>
        <dbReference type="Proteomes" id="UP001500839"/>
    </source>
</evidence>
<reference evidence="3" key="1">
    <citation type="journal article" date="2019" name="Int. J. Syst. Evol. Microbiol.">
        <title>The Global Catalogue of Microorganisms (GCM) 10K type strain sequencing project: providing services to taxonomists for standard genome sequencing and annotation.</title>
        <authorList>
            <consortium name="The Broad Institute Genomics Platform"/>
            <consortium name="The Broad Institute Genome Sequencing Center for Infectious Disease"/>
            <person name="Wu L."/>
            <person name="Ma J."/>
        </authorList>
    </citation>
    <scope>NUCLEOTIDE SEQUENCE [LARGE SCALE GENOMIC DNA]</scope>
    <source>
        <strain evidence="3">JCM 18542</strain>
    </source>
</reference>
<organism evidence="2 3">
    <name type="scientific">Tomitella cavernea</name>
    <dbReference type="NCBI Taxonomy" id="1387982"/>
    <lineage>
        <taxon>Bacteria</taxon>
        <taxon>Bacillati</taxon>
        <taxon>Actinomycetota</taxon>
        <taxon>Actinomycetes</taxon>
        <taxon>Mycobacteriales</taxon>
        <taxon>Tomitella</taxon>
    </lineage>
</organism>
<sequence length="55" mass="5313">MSFKRTPADGSLSSLSGGSSGGSSGDLGSSQIADLGDMLETIGGMLQDIAGFSAS</sequence>
<accession>A0ABP9D010</accession>
<comment type="caution">
    <text evidence="2">The sequence shown here is derived from an EMBL/GenBank/DDBJ whole genome shotgun (WGS) entry which is preliminary data.</text>
</comment>
<feature type="region of interest" description="Disordered" evidence="1">
    <location>
        <begin position="1"/>
        <end position="30"/>
    </location>
</feature>
<dbReference type="EMBL" id="BAABKQ010000001">
    <property type="protein sequence ID" value="GAA4820535.1"/>
    <property type="molecule type" value="Genomic_DNA"/>
</dbReference>
<protein>
    <submittedName>
        <fullName evidence="2">Uncharacterized protein</fullName>
    </submittedName>
</protein>
<gene>
    <name evidence="2" type="ORF">GCM10023353_30590</name>
</gene>
<evidence type="ECO:0000313" key="2">
    <source>
        <dbReference type="EMBL" id="GAA4820535.1"/>
    </source>
</evidence>
<evidence type="ECO:0000256" key="1">
    <source>
        <dbReference type="SAM" id="MobiDB-lite"/>
    </source>
</evidence>
<proteinExistence type="predicted"/>
<keyword evidence="3" id="KW-1185">Reference proteome</keyword>